<evidence type="ECO:0000256" key="8">
    <source>
        <dbReference type="ARBA" id="ARBA00023242"/>
    </source>
</evidence>
<keyword evidence="8" id="KW-0539">Nucleus</keyword>
<comment type="subcellular location">
    <subcellularLocation>
        <location evidence="1">Cytoplasm</location>
        <location evidence="1">Cytoskeleton</location>
        <location evidence="1">Microtubule organizing center</location>
        <location evidence="1">Centrosome</location>
        <location evidence="1">Centriole</location>
    </subcellularLocation>
    <subcellularLocation>
        <location evidence="2">Nucleus</location>
    </subcellularLocation>
</comment>
<dbReference type="GO" id="GO:0008017">
    <property type="term" value="F:microtubule binding"/>
    <property type="evidence" value="ECO:0007669"/>
    <property type="project" value="InterPro"/>
</dbReference>
<organism evidence="11 12">
    <name type="scientific">Diabrotica balteata</name>
    <name type="common">Banded cucumber beetle</name>
    <dbReference type="NCBI Taxonomy" id="107213"/>
    <lineage>
        <taxon>Eukaryota</taxon>
        <taxon>Metazoa</taxon>
        <taxon>Ecdysozoa</taxon>
        <taxon>Arthropoda</taxon>
        <taxon>Hexapoda</taxon>
        <taxon>Insecta</taxon>
        <taxon>Pterygota</taxon>
        <taxon>Neoptera</taxon>
        <taxon>Endopterygota</taxon>
        <taxon>Coleoptera</taxon>
        <taxon>Polyphaga</taxon>
        <taxon>Cucujiformia</taxon>
        <taxon>Chrysomeloidea</taxon>
        <taxon>Chrysomelidae</taxon>
        <taxon>Galerucinae</taxon>
        <taxon>Diabroticina</taxon>
        <taxon>Diabroticites</taxon>
        <taxon>Diabrotica</taxon>
    </lineage>
</organism>
<comment type="function">
    <text evidence="9">Microtubule-binding protein that negatively regulates centriole duplication. Binds to and stabilizes microtubules.</text>
</comment>
<dbReference type="AlphaFoldDB" id="A0A9P0DWE2"/>
<feature type="compositionally biased region" description="Basic and acidic residues" evidence="10">
    <location>
        <begin position="291"/>
        <end position="302"/>
    </location>
</feature>
<feature type="region of interest" description="Disordered" evidence="10">
    <location>
        <begin position="289"/>
        <end position="314"/>
    </location>
</feature>
<dbReference type="OrthoDB" id="9999940at2759"/>
<comment type="similarity">
    <text evidence="3">Belongs to the MDM1 family.</text>
</comment>
<dbReference type="GO" id="GO:0005634">
    <property type="term" value="C:nucleus"/>
    <property type="evidence" value="ECO:0007669"/>
    <property type="project" value="UniProtKB-SubCell"/>
</dbReference>
<dbReference type="Proteomes" id="UP001153709">
    <property type="component" value="Chromosome 10"/>
</dbReference>
<protein>
    <recommendedName>
        <fullName evidence="4">Nuclear protein MDM1</fullName>
    </recommendedName>
</protein>
<dbReference type="GO" id="GO:0046600">
    <property type="term" value="P:negative regulation of centriole replication"/>
    <property type="evidence" value="ECO:0007669"/>
    <property type="project" value="InterPro"/>
</dbReference>
<dbReference type="PANTHER" id="PTHR32078">
    <property type="entry name" value="NUCLEAR PROTEIN MDM1"/>
    <property type="match status" value="1"/>
</dbReference>
<dbReference type="GO" id="GO:0005814">
    <property type="term" value="C:centriole"/>
    <property type="evidence" value="ECO:0007669"/>
    <property type="project" value="UniProtKB-SubCell"/>
</dbReference>
<gene>
    <name evidence="11" type="ORF">DIABBA_LOCUS2518</name>
</gene>
<feature type="region of interest" description="Disordered" evidence="10">
    <location>
        <begin position="381"/>
        <end position="411"/>
    </location>
</feature>
<evidence type="ECO:0000256" key="5">
    <source>
        <dbReference type="ARBA" id="ARBA00022490"/>
    </source>
</evidence>
<dbReference type="Pfam" id="PF15501">
    <property type="entry name" value="MDM1"/>
    <property type="match status" value="1"/>
</dbReference>
<dbReference type="InterPro" id="IPR029136">
    <property type="entry name" value="MDM1"/>
</dbReference>
<accession>A0A9P0DWE2</accession>
<keyword evidence="6" id="KW-0493">Microtubule</keyword>
<dbReference type="EMBL" id="OU898285">
    <property type="protein sequence ID" value="CAH1256180.1"/>
    <property type="molecule type" value="Genomic_DNA"/>
</dbReference>
<feature type="region of interest" description="Disordered" evidence="10">
    <location>
        <begin position="25"/>
        <end position="65"/>
    </location>
</feature>
<evidence type="ECO:0000313" key="11">
    <source>
        <dbReference type="EMBL" id="CAH1256180.1"/>
    </source>
</evidence>
<keyword evidence="7" id="KW-0206">Cytoskeleton</keyword>
<dbReference type="PANTHER" id="PTHR32078:SF1">
    <property type="entry name" value="NUCLEAR PROTEIN MDM1"/>
    <property type="match status" value="1"/>
</dbReference>
<evidence type="ECO:0000313" key="12">
    <source>
        <dbReference type="Proteomes" id="UP001153709"/>
    </source>
</evidence>
<evidence type="ECO:0000256" key="9">
    <source>
        <dbReference type="ARBA" id="ARBA00045771"/>
    </source>
</evidence>
<keyword evidence="5" id="KW-0963">Cytoplasm</keyword>
<evidence type="ECO:0000256" key="4">
    <source>
        <dbReference type="ARBA" id="ARBA00013508"/>
    </source>
</evidence>
<name>A0A9P0DWE2_DIABA</name>
<proteinExistence type="inferred from homology"/>
<reference evidence="11" key="1">
    <citation type="submission" date="2022-01" db="EMBL/GenBank/DDBJ databases">
        <authorList>
            <person name="King R."/>
        </authorList>
    </citation>
    <scope>NUCLEOTIDE SEQUENCE</scope>
</reference>
<evidence type="ECO:0000256" key="2">
    <source>
        <dbReference type="ARBA" id="ARBA00004123"/>
    </source>
</evidence>
<sequence>MHRLHSEYRSTYRWHEYTGPRQEVVRRPPQTNAPEKTNDINEAKINEDDFHASEAMHKPEPAMPRRKKYPDLAYRHTEFISSDRANDFNSADRARGKDGSLLRKAISKLSTEYRLQFAWPQGHTSRREAAGSTPRKSHSMGALKARAQANAMVQKNRIHLENRDASELEPLVDDKNNRERCREEFNTEYKKKFRPFSQYEYTERGFASKGVDPIEEVQKNLTENDKNASWYKEVVELRKKAGEYKHRGWGSELAPERLSDIYNKQIELWNQVSRRSSLSALSLASMPHKNFTKEEKEDDNNRKSSPTKAYRNAENSARMIRDIIRHHLERTTGGSVCCVLLLNSGHFKMESQPGPSDIKRKLSNRELTRPLTVEEMRHILESDDDESDDNFSVHSDEGHTTDIASDTNDEHGIDDIQNAITATNTSNDQNPTWSNEALLTCWRK</sequence>
<keyword evidence="12" id="KW-1185">Reference proteome</keyword>
<dbReference type="GO" id="GO:0005874">
    <property type="term" value="C:microtubule"/>
    <property type="evidence" value="ECO:0007669"/>
    <property type="project" value="UniProtKB-KW"/>
</dbReference>
<evidence type="ECO:0000256" key="7">
    <source>
        <dbReference type="ARBA" id="ARBA00023212"/>
    </source>
</evidence>
<feature type="compositionally biased region" description="Basic and acidic residues" evidence="10">
    <location>
        <begin position="36"/>
        <end position="60"/>
    </location>
</feature>
<evidence type="ECO:0000256" key="1">
    <source>
        <dbReference type="ARBA" id="ARBA00004114"/>
    </source>
</evidence>
<evidence type="ECO:0000256" key="6">
    <source>
        <dbReference type="ARBA" id="ARBA00022701"/>
    </source>
</evidence>
<evidence type="ECO:0000256" key="10">
    <source>
        <dbReference type="SAM" id="MobiDB-lite"/>
    </source>
</evidence>
<evidence type="ECO:0000256" key="3">
    <source>
        <dbReference type="ARBA" id="ARBA00010494"/>
    </source>
</evidence>